<keyword evidence="2 5" id="KW-0812">Transmembrane</keyword>
<feature type="transmembrane region" description="Helical" evidence="5">
    <location>
        <begin position="20"/>
        <end position="40"/>
    </location>
</feature>
<feature type="transmembrane region" description="Helical" evidence="5">
    <location>
        <begin position="91"/>
        <end position="116"/>
    </location>
</feature>
<dbReference type="PANTHER" id="PTHR30221">
    <property type="entry name" value="SMALL-CONDUCTANCE MECHANOSENSITIVE CHANNEL"/>
    <property type="match status" value="1"/>
</dbReference>
<organism evidence="7 8">
    <name type="scientific">Vulcaniibacterium thermophilum</name>
    <dbReference type="NCBI Taxonomy" id="1169913"/>
    <lineage>
        <taxon>Bacteria</taxon>
        <taxon>Pseudomonadati</taxon>
        <taxon>Pseudomonadota</taxon>
        <taxon>Gammaproteobacteria</taxon>
        <taxon>Lysobacterales</taxon>
        <taxon>Lysobacteraceae</taxon>
        <taxon>Vulcaniibacterium</taxon>
    </lineage>
</organism>
<keyword evidence="8" id="KW-1185">Reference proteome</keyword>
<keyword evidence="5" id="KW-1003">Cell membrane</keyword>
<evidence type="ECO:0000256" key="1">
    <source>
        <dbReference type="ARBA" id="ARBA00004370"/>
    </source>
</evidence>
<evidence type="ECO:0000256" key="4">
    <source>
        <dbReference type="ARBA" id="ARBA00023136"/>
    </source>
</evidence>
<comment type="subcellular location">
    <subcellularLocation>
        <location evidence="5">Cell inner membrane</location>
        <topology evidence="5">Multi-pass membrane protein</topology>
    </subcellularLocation>
    <subcellularLocation>
        <location evidence="1">Membrane</location>
    </subcellularLocation>
</comment>
<comment type="function">
    <text evidence="5">Mechanosensitive channel that participates in the regulation of osmotic pressure changes within the cell, opening in response to stretch forces in the membrane lipid bilayer, without the need for other proteins. Contributes to normal resistance to hypoosmotic shock. Forms an ion channel of 1.0 nanosiemens conductance with a slight preference for anions.</text>
</comment>
<dbReference type="Gene3D" id="1.10.287.1260">
    <property type="match status" value="1"/>
</dbReference>
<dbReference type="AlphaFoldDB" id="A0A919DBV3"/>
<evidence type="ECO:0000259" key="6">
    <source>
        <dbReference type="Pfam" id="PF00924"/>
    </source>
</evidence>
<dbReference type="OrthoDB" id="8685113at2"/>
<gene>
    <name evidence="7" type="ORF">GCM10007167_11020</name>
</gene>
<keyword evidence="5" id="KW-0813">Transport</keyword>
<dbReference type="InterPro" id="IPR010920">
    <property type="entry name" value="LSM_dom_sf"/>
</dbReference>
<comment type="similarity">
    <text evidence="5">Belongs to the MscS (TC 1.A.23) family.</text>
</comment>
<keyword evidence="4 5" id="KW-0472">Membrane</keyword>
<dbReference type="Proteomes" id="UP000636453">
    <property type="component" value="Unassembled WGS sequence"/>
</dbReference>
<feature type="transmembrane region" description="Helical" evidence="5">
    <location>
        <begin position="60"/>
        <end position="79"/>
    </location>
</feature>
<evidence type="ECO:0000256" key="3">
    <source>
        <dbReference type="ARBA" id="ARBA00022989"/>
    </source>
</evidence>
<evidence type="ECO:0000313" key="7">
    <source>
        <dbReference type="EMBL" id="GHE30944.1"/>
    </source>
</evidence>
<keyword evidence="5" id="KW-0407">Ion channel</keyword>
<protein>
    <recommendedName>
        <fullName evidence="5">Small-conductance mechanosensitive channel</fullName>
    </recommendedName>
</protein>
<accession>A0A919DBV3</accession>
<keyword evidence="5" id="KW-0406">Ion transport</keyword>
<dbReference type="GO" id="GO:0005886">
    <property type="term" value="C:plasma membrane"/>
    <property type="evidence" value="ECO:0007669"/>
    <property type="project" value="UniProtKB-SubCell"/>
</dbReference>
<evidence type="ECO:0000313" key="8">
    <source>
        <dbReference type="Proteomes" id="UP000636453"/>
    </source>
</evidence>
<reference evidence="7" key="1">
    <citation type="journal article" date="2014" name="Int. J. Syst. Evol. Microbiol.">
        <title>Complete genome sequence of Corynebacterium casei LMG S-19264T (=DSM 44701T), isolated from a smear-ripened cheese.</title>
        <authorList>
            <consortium name="US DOE Joint Genome Institute (JGI-PGF)"/>
            <person name="Walter F."/>
            <person name="Albersmeier A."/>
            <person name="Kalinowski J."/>
            <person name="Ruckert C."/>
        </authorList>
    </citation>
    <scope>NUCLEOTIDE SEQUENCE</scope>
    <source>
        <strain evidence="7">KCTC 32020</strain>
    </source>
</reference>
<dbReference type="PANTHER" id="PTHR30221:SF8">
    <property type="entry name" value="SMALL-CONDUCTANCE MECHANOSENSITIVE CHANNEL"/>
    <property type="match status" value="1"/>
</dbReference>
<feature type="domain" description="Mechanosensitive ion channel MscS" evidence="6">
    <location>
        <begin position="105"/>
        <end position="174"/>
    </location>
</feature>
<proteinExistence type="inferred from homology"/>
<evidence type="ECO:0000256" key="2">
    <source>
        <dbReference type="ARBA" id="ARBA00022692"/>
    </source>
</evidence>
<comment type="caution">
    <text evidence="7">The sequence shown here is derived from an EMBL/GenBank/DDBJ whole genome shotgun (WGS) entry which is preliminary data.</text>
</comment>
<comment type="caution">
    <text evidence="5">Lacks conserved residue(s) required for the propagation of feature annotation.</text>
</comment>
<reference evidence="7" key="2">
    <citation type="submission" date="2020-09" db="EMBL/GenBank/DDBJ databases">
        <authorList>
            <person name="Sun Q."/>
            <person name="Kim S."/>
        </authorList>
    </citation>
    <scope>NUCLEOTIDE SEQUENCE</scope>
    <source>
        <strain evidence="7">KCTC 32020</strain>
    </source>
</reference>
<dbReference type="Gene3D" id="2.30.30.60">
    <property type="match status" value="1"/>
</dbReference>
<dbReference type="SUPFAM" id="SSF50182">
    <property type="entry name" value="Sm-like ribonucleoproteins"/>
    <property type="match status" value="1"/>
</dbReference>
<dbReference type="InterPro" id="IPR006685">
    <property type="entry name" value="MscS_channel_2nd"/>
</dbReference>
<evidence type="ECO:0000256" key="5">
    <source>
        <dbReference type="RuleBase" id="RU369025"/>
    </source>
</evidence>
<dbReference type="RefSeq" id="WP_146473008.1">
    <property type="nucleotide sequence ID" value="NZ_JBHRUD010000001.1"/>
</dbReference>
<dbReference type="InterPro" id="IPR045275">
    <property type="entry name" value="MscS_archaea/bacteria_type"/>
</dbReference>
<dbReference type="InterPro" id="IPR023408">
    <property type="entry name" value="MscS_beta-dom_sf"/>
</dbReference>
<name>A0A919DBV3_9GAMM</name>
<sequence length="198" mass="21953">MAWMAPGWMDHGTQAALRLGEALLILAGAWLLNALLRRLLVRLCARYEVAPAFVIATRRLLGTVIYLAAAMLFLNRMGISGSVVWTTLTGFAAVAAVAFFAAWSVLSNLFCALLILTTRPFRLYDHIEVLDNGEKPGFKGRVVDINFVYTTLQETREDGAETVLHVPNSQFFQRTTRLWRREALPEQAAGGNGTNAQR</sequence>
<dbReference type="GO" id="GO:0008381">
    <property type="term" value="F:mechanosensitive monoatomic ion channel activity"/>
    <property type="evidence" value="ECO:0007669"/>
    <property type="project" value="InterPro"/>
</dbReference>
<keyword evidence="3 5" id="KW-1133">Transmembrane helix</keyword>
<dbReference type="Pfam" id="PF00924">
    <property type="entry name" value="MS_channel_2nd"/>
    <property type="match status" value="1"/>
</dbReference>
<keyword evidence="5" id="KW-0997">Cell inner membrane</keyword>
<comment type="subunit">
    <text evidence="5">Homoheptamer.</text>
</comment>
<dbReference type="EMBL" id="BNCF01000005">
    <property type="protein sequence ID" value="GHE30944.1"/>
    <property type="molecule type" value="Genomic_DNA"/>
</dbReference>